<dbReference type="STRING" id="292462.AWC05_17900"/>
<dbReference type="AlphaFoldDB" id="A0A1X1UCA5"/>
<keyword evidence="4" id="KW-1185">Reference proteome</keyword>
<protein>
    <recommendedName>
        <fullName evidence="2">DUF7065 domain-containing protein</fullName>
    </recommendedName>
</protein>
<accession>A0A1X1UCA5</accession>
<comment type="caution">
    <text evidence="3">The sequence shown here is derived from an EMBL/GenBank/DDBJ whole genome shotgun (WGS) entry which is preliminary data.</text>
</comment>
<proteinExistence type="predicted"/>
<feature type="compositionally biased region" description="Basic and acidic residues" evidence="1">
    <location>
        <begin position="8"/>
        <end position="19"/>
    </location>
</feature>
<evidence type="ECO:0000259" key="2">
    <source>
        <dbReference type="Pfam" id="PF23213"/>
    </source>
</evidence>
<evidence type="ECO:0000256" key="1">
    <source>
        <dbReference type="SAM" id="MobiDB-lite"/>
    </source>
</evidence>
<dbReference type="OrthoDB" id="115252at2"/>
<feature type="region of interest" description="Disordered" evidence="1">
    <location>
        <begin position="1"/>
        <end position="26"/>
    </location>
</feature>
<sequence>MTPAARVRTHEFADSDDFAHPPQGDPSWSESFLVQAYCPGSNIGFYAHTNRTSWDTALWSEVVAVYLPGDRFAVGKGFGYAPSARQVGGSLSFEAPTPFEENITRYRGAAQLIDGHTLRDGPAPSGMHVGLDVELTHHALGAPFGVGDVRPGNFGHTHYEQHFSCSGRITLDGERFDVEGTGMRDHTWGPRDLSVMGNHFWIHGEFPDGRWLSTMCITRRGGGDALLNFHVIGDGAGMTHASLVSHDALLDAESEVFDPWRIELRAGDQIHEIRGEIIAPMPFSFVGPVEMTLGTDRTPDASHVVYESQARLSWNGQIGYGLCERTVARPRKESIR</sequence>
<name>A0A1X1UCA5_MYCFL</name>
<dbReference type="Proteomes" id="UP000193010">
    <property type="component" value="Unassembled WGS sequence"/>
</dbReference>
<dbReference type="InterPro" id="IPR055493">
    <property type="entry name" value="DUF7065"/>
</dbReference>
<dbReference type="RefSeq" id="WP_085221534.1">
    <property type="nucleotide sequence ID" value="NZ_AP022576.1"/>
</dbReference>
<organism evidence="3 4">
    <name type="scientific">Mycobacterium florentinum</name>
    <dbReference type="NCBI Taxonomy" id="292462"/>
    <lineage>
        <taxon>Bacteria</taxon>
        <taxon>Bacillati</taxon>
        <taxon>Actinomycetota</taxon>
        <taxon>Actinomycetes</taxon>
        <taxon>Mycobacteriales</taxon>
        <taxon>Mycobacteriaceae</taxon>
        <taxon>Mycobacterium</taxon>
        <taxon>Mycobacterium simiae complex</taxon>
    </lineage>
</organism>
<dbReference type="SUPFAM" id="SSF159245">
    <property type="entry name" value="AttH-like"/>
    <property type="match status" value="1"/>
</dbReference>
<evidence type="ECO:0000313" key="4">
    <source>
        <dbReference type="Proteomes" id="UP000193010"/>
    </source>
</evidence>
<feature type="domain" description="DUF7065" evidence="2">
    <location>
        <begin position="150"/>
        <end position="191"/>
    </location>
</feature>
<gene>
    <name evidence="3" type="ORF">AWC05_17900</name>
</gene>
<evidence type="ECO:0000313" key="3">
    <source>
        <dbReference type="EMBL" id="ORV54473.1"/>
    </source>
</evidence>
<reference evidence="3 4" key="1">
    <citation type="submission" date="2016-01" db="EMBL/GenBank/DDBJ databases">
        <title>The new phylogeny of the genus Mycobacterium.</title>
        <authorList>
            <person name="Tarcisio F."/>
            <person name="Conor M."/>
            <person name="Antonella G."/>
            <person name="Elisabetta G."/>
            <person name="Giulia F.S."/>
            <person name="Sara T."/>
            <person name="Anna F."/>
            <person name="Clotilde B."/>
            <person name="Roberto B."/>
            <person name="Veronica D.S."/>
            <person name="Fabio R."/>
            <person name="Monica P."/>
            <person name="Olivier J."/>
            <person name="Enrico T."/>
            <person name="Nicola S."/>
        </authorList>
    </citation>
    <scope>NUCLEOTIDE SEQUENCE [LARGE SCALE GENOMIC DNA]</scope>
    <source>
        <strain evidence="3 4">DSM 44852</strain>
    </source>
</reference>
<dbReference type="EMBL" id="LQOV01000008">
    <property type="protein sequence ID" value="ORV54473.1"/>
    <property type="molecule type" value="Genomic_DNA"/>
</dbReference>
<dbReference type="Pfam" id="PF23213">
    <property type="entry name" value="DUF7065"/>
    <property type="match status" value="1"/>
</dbReference>